<comment type="caution">
    <text evidence="1">The sequence shown here is derived from an EMBL/GenBank/DDBJ whole genome shotgun (WGS) entry which is preliminary data.</text>
</comment>
<dbReference type="AlphaFoldDB" id="A0A9W7KRH4"/>
<keyword evidence="2" id="KW-1185">Reference proteome</keyword>
<evidence type="ECO:0000313" key="1">
    <source>
        <dbReference type="EMBL" id="KAA0678076.1"/>
    </source>
</evidence>
<name>A0A9W7KRH4_9PROT</name>
<dbReference type="Proteomes" id="UP000480854">
    <property type="component" value="Unassembled WGS sequence"/>
</dbReference>
<dbReference type="NCBIfam" id="TIGR01635">
    <property type="entry name" value="tail_comp_S"/>
    <property type="match status" value="1"/>
</dbReference>
<organism evidence="1 2">
    <name type="scientific">Roseomonas genomospecies 6</name>
    <dbReference type="NCBI Taxonomy" id="214106"/>
    <lineage>
        <taxon>Bacteria</taxon>
        <taxon>Pseudomonadati</taxon>
        <taxon>Pseudomonadota</taxon>
        <taxon>Alphaproteobacteria</taxon>
        <taxon>Acetobacterales</taxon>
        <taxon>Roseomonadaceae</taxon>
        <taxon>Roseomonas</taxon>
    </lineage>
</organism>
<accession>A0A9W7KRH4</accession>
<evidence type="ECO:0000313" key="2">
    <source>
        <dbReference type="Proteomes" id="UP000480854"/>
    </source>
</evidence>
<dbReference type="OrthoDB" id="2081253at2"/>
<dbReference type="RefSeq" id="WP_149470807.1">
    <property type="nucleotide sequence ID" value="NZ_QOKW01000019.1"/>
</dbReference>
<dbReference type="Pfam" id="PF05069">
    <property type="entry name" value="Phage_tail_S"/>
    <property type="match status" value="1"/>
</dbReference>
<sequence length="186" mass="20482">MADTGASLRFELGDVQKLLDGLILAGGDQSELMDRLGAHIELETQRRFETERDPDGNPWPKSLRALAEGGQTLTETARLRQSITRRTTASSAEVGTNVVYAAIHQFGGTVQRQARTVTLYRHYNARTDTFDPKFRRKSKSNFATDHQVKAHTVKMTARPFLGAGPATMKVLGEIARDWLAEAGGLA</sequence>
<dbReference type="EMBL" id="QOKW01000019">
    <property type="protein sequence ID" value="KAA0678076.1"/>
    <property type="molecule type" value="Genomic_DNA"/>
</dbReference>
<gene>
    <name evidence="1" type="ORF">DS843_21065</name>
</gene>
<reference evidence="1 2" key="1">
    <citation type="submission" date="2018-07" db="EMBL/GenBank/DDBJ databases">
        <title>Genome sequence of Azospirillum sp. ATCC 49961.</title>
        <authorList>
            <person name="Sant'Anna F.H."/>
            <person name="Baldani J.I."/>
            <person name="Zilli J.E."/>
            <person name="Reis V.M."/>
            <person name="Hartmann A."/>
            <person name="Cruz L."/>
            <person name="de Souza E.M."/>
            <person name="de Oliveira Pedrosa F."/>
            <person name="Passaglia L.M.P."/>
        </authorList>
    </citation>
    <scope>NUCLEOTIDE SEQUENCE [LARGE SCALE GENOMIC DNA]</scope>
    <source>
        <strain evidence="1 2">ATCC 49961</strain>
    </source>
</reference>
<dbReference type="InterPro" id="IPR006522">
    <property type="entry name" value="Phage_virion_morphogenesis"/>
</dbReference>
<proteinExistence type="predicted"/>
<protein>
    <submittedName>
        <fullName evidence="1">Phage virion morphogenesis protein</fullName>
    </submittedName>
</protein>